<evidence type="ECO:0000313" key="2">
    <source>
        <dbReference type="Proteomes" id="UP000478052"/>
    </source>
</evidence>
<accession>A0A6G0VNK5</accession>
<dbReference type="OrthoDB" id="6612150at2759"/>
<gene>
    <name evidence="1" type="ORF">FWK35_00039152</name>
</gene>
<dbReference type="Proteomes" id="UP000478052">
    <property type="component" value="Unassembled WGS sequence"/>
</dbReference>
<sequence length="300" mass="34765">MDNPVNNNFNCNSLLVAANDRINDLQHKKTQVLDSIGYVITKRSVLLKLAAKAARLIYGICNLEFIKKCIFNIGVAQNTSQSKLIKVIQLNHGIRTREYFNMSLDMNELSNVMSTFQEEQQIINYLTKHFIQVNLLITKHMLETNTLFIHPSLITPQELLEHDKYIKVSLPGGTDLPTDLDITNIYELSGIAIYYANDNLVFIITSPLIYQNDFILYNLIPVPVCIGNDDCVNIKPINKYLTISKYKEHHATYDEYYYTHCKHARESYYVLKIILYILVTLDTLDTHEKYYYCKIHPVVK</sequence>
<keyword evidence="2" id="KW-1185">Reference proteome</keyword>
<reference evidence="1 2" key="1">
    <citation type="submission" date="2019-08" db="EMBL/GenBank/DDBJ databases">
        <title>Whole genome of Aphis craccivora.</title>
        <authorList>
            <person name="Voronova N.V."/>
            <person name="Shulinski R.S."/>
            <person name="Bandarenka Y.V."/>
            <person name="Zhorov D.G."/>
            <person name="Warner D."/>
        </authorList>
    </citation>
    <scope>NUCLEOTIDE SEQUENCE [LARGE SCALE GENOMIC DNA]</scope>
    <source>
        <strain evidence="1">180601</strain>
        <tissue evidence="1">Whole Body</tissue>
    </source>
</reference>
<dbReference type="Pfam" id="PF12259">
    <property type="entry name" value="Baculo_F"/>
    <property type="match status" value="1"/>
</dbReference>
<protein>
    <submittedName>
        <fullName evidence="1">Integrase catalytic domain-containing protein</fullName>
    </submittedName>
</protein>
<comment type="caution">
    <text evidence="1">The sequence shown here is derived from an EMBL/GenBank/DDBJ whole genome shotgun (WGS) entry which is preliminary data.</text>
</comment>
<name>A0A6G0VNK5_APHCR</name>
<dbReference type="AlphaFoldDB" id="A0A6G0VNK5"/>
<organism evidence="1 2">
    <name type="scientific">Aphis craccivora</name>
    <name type="common">Cowpea aphid</name>
    <dbReference type="NCBI Taxonomy" id="307492"/>
    <lineage>
        <taxon>Eukaryota</taxon>
        <taxon>Metazoa</taxon>
        <taxon>Ecdysozoa</taxon>
        <taxon>Arthropoda</taxon>
        <taxon>Hexapoda</taxon>
        <taxon>Insecta</taxon>
        <taxon>Pterygota</taxon>
        <taxon>Neoptera</taxon>
        <taxon>Paraneoptera</taxon>
        <taxon>Hemiptera</taxon>
        <taxon>Sternorrhyncha</taxon>
        <taxon>Aphidomorpha</taxon>
        <taxon>Aphidoidea</taxon>
        <taxon>Aphididae</taxon>
        <taxon>Aphidini</taxon>
        <taxon>Aphis</taxon>
        <taxon>Aphis</taxon>
    </lineage>
</organism>
<dbReference type="EMBL" id="VUJU01014028">
    <property type="protein sequence ID" value="KAF0703129.1"/>
    <property type="molecule type" value="Genomic_DNA"/>
</dbReference>
<dbReference type="InterPro" id="IPR022048">
    <property type="entry name" value="Envelope_fusion-like"/>
</dbReference>
<proteinExistence type="predicted"/>
<evidence type="ECO:0000313" key="1">
    <source>
        <dbReference type="EMBL" id="KAF0703129.1"/>
    </source>
</evidence>